<comment type="function">
    <text evidence="12">Catalyzes the conversion of oxaloacetate (OAA) to phosphoenolpyruvate (PEP), the rate-limiting step in the metabolic pathway that produces glucose from lactate and other precursors derived from the citric acid cycle.</text>
</comment>
<dbReference type="GO" id="GO:0030145">
    <property type="term" value="F:manganese ion binding"/>
    <property type="evidence" value="ECO:0007669"/>
    <property type="project" value="TreeGrafter"/>
</dbReference>
<dbReference type="GO" id="GO:0006107">
    <property type="term" value="P:oxaloacetate metabolic process"/>
    <property type="evidence" value="ECO:0007669"/>
    <property type="project" value="TreeGrafter"/>
</dbReference>
<evidence type="ECO:0000256" key="7">
    <source>
        <dbReference type="ARBA" id="ARBA00022793"/>
    </source>
</evidence>
<dbReference type="HAMAP" id="MF_00452">
    <property type="entry name" value="PEPCK_GTP"/>
    <property type="match status" value="1"/>
</dbReference>
<dbReference type="EMBL" id="LJIG01022664">
    <property type="protein sequence ID" value="KRT79368.1"/>
    <property type="molecule type" value="Genomic_DNA"/>
</dbReference>
<gene>
    <name evidence="16" type="ORF">AMK59_8400</name>
</gene>
<evidence type="ECO:0000256" key="6">
    <source>
        <dbReference type="ARBA" id="ARBA00022741"/>
    </source>
</evidence>
<feature type="non-terminal residue" evidence="16">
    <location>
        <position position="1"/>
    </location>
</feature>
<feature type="domain" description="Phosphoenolpyruvate carboxykinase C-terminal P-loop" evidence="14">
    <location>
        <begin position="295"/>
        <end position="655"/>
    </location>
</feature>
<dbReference type="GO" id="GO:0033993">
    <property type="term" value="P:response to lipid"/>
    <property type="evidence" value="ECO:0007669"/>
    <property type="project" value="TreeGrafter"/>
</dbReference>
<feature type="domain" description="Phosphoenolpyruvate carboxykinase GTP-utilising N-terminal" evidence="15">
    <location>
        <begin position="64"/>
        <end position="291"/>
    </location>
</feature>
<dbReference type="Gene3D" id="3.90.228.20">
    <property type="match status" value="1"/>
</dbReference>
<dbReference type="Gene3D" id="3.40.449.10">
    <property type="entry name" value="Phosphoenolpyruvate Carboxykinase, domain 1"/>
    <property type="match status" value="1"/>
</dbReference>
<dbReference type="GO" id="GO:0005829">
    <property type="term" value="C:cytosol"/>
    <property type="evidence" value="ECO:0007669"/>
    <property type="project" value="TreeGrafter"/>
</dbReference>
<dbReference type="SUPFAM" id="SSF53795">
    <property type="entry name" value="PEP carboxykinase-like"/>
    <property type="match status" value="1"/>
</dbReference>
<comment type="caution">
    <text evidence="16">The sequence shown here is derived from an EMBL/GenBank/DDBJ whole genome shotgun (WGS) entry which is preliminary data.</text>
</comment>
<dbReference type="FunFam" id="3.40.449.10:FF:000003">
    <property type="entry name" value="Phosphoenolpyruvate carboxykinase, cytosolic [GTP]"/>
    <property type="match status" value="1"/>
</dbReference>
<keyword evidence="8" id="KW-0342">GTP-binding</keyword>
<evidence type="ECO:0000313" key="16">
    <source>
        <dbReference type="EMBL" id="KRT79368.1"/>
    </source>
</evidence>
<dbReference type="PANTHER" id="PTHR11561:SF0">
    <property type="entry name" value="PHOSPHOENOLPYRUVATE CARBOXYKINASE [GTP]-RELATED"/>
    <property type="match status" value="1"/>
</dbReference>
<evidence type="ECO:0000256" key="1">
    <source>
        <dbReference type="ARBA" id="ARBA00001936"/>
    </source>
</evidence>
<reference evidence="16 17" key="1">
    <citation type="submission" date="2015-09" db="EMBL/GenBank/DDBJ databases">
        <title>Draft genome of the scarab beetle Oryctes borbonicus.</title>
        <authorList>
            <person name="Meyer J.M."/>
            <person name="Markov G.V."/>
            <person name="Baskaran P."/>
            <person name="Herrmann M."/>
            <person name="Sommer R.J."/>
            <person name="Roedelsperger C."/>
        </authorList>
    </citation>
    <scope>NUCLEOTIDE SEQUENCE [LARGE SCALE GENOMIC DNA]</scope>
    <source>
        <strain evidence="16">OB123</strain>
        <tissue evidence="16">Whole animal</tissue>
    </source>
</reference>
<dbReference type="Gene3D" id="2.170.8.10">
    <property type="entry name" value="Phosphoenolpyruvate Carboxykinase, domain 2"/>
    <property type="match status" value="1"/>
</dbReference>
<dbReference type="NCBIfam" id="NF003253">
    <property type="entry name" value="PRK04210.1"/>
    <property type="match status" value="1"/>
</dbReference>
<dbReference type="AlphaFoldDB" id="A0A0T6AWB1"/>
<dbReference type="Pfam" id="PF17297">
    <property type="entry name" value="PEPCK_N"/>
    <property type="match status" value="1"/>
</dbReference>
<protein>
    <recommendedName>
        <fullName evidence="13">Phosphoenolpyruvate carboxykinase [GTP]</fullName>
        <ecNumber evidence="4">4.1.1.32</ecNumber>
    </recommendedName>
</protein>
<dbReference type="EC" id="4.1.1.32" evidence="4"/>
<evidence type="ECO:0000256" key="10">
    <source>
        <dbReference type="ARBA" id="ARBA00023239"/>
    </source>
</evidence>
<dbReference type="GO" id="GO:0071333">
    <property type="term" value="P:cellular response to glucose stimulus"/>
    <property type="evidence" value="ECO:0007669"/>
    <property type="project" value="TreeGrafter"/>
</dbReference>
<dbReference type="InterPro" id="IPR008210">
    <property type="entry name" value="PEP_carboxykinase_N"/>
</dbReference>
<keyword evidence="10" id="KW-0456">Lyase</keyword>
<dbReference type="GO" id="GO:0019543">
    <property type="term" value="P:propionate catabolic process"/>
    <property type="evidence" value="ECO:0007669"/>
    <property type="project" value="TreeGrafter"/>
</dbReference>
<evidence type="ECO:0000256" key="12">
    <source>
        <dbReference type="ARBA" id="ARBA00058806"/>
    </source>
</evidence>
<dbReference type="CDD" id="cd00819">
    <property type="entry name" value="PEPCK_GTP"/>
    <property type="match status" value="1"/>
</dbReference>
<dbReference type="SUPFAM" id="SSF68923">
    <property type="entry name" value="PEP carboxykinase N-terminal domain"/>
    <property type="match status" value="1"/>
</dbReference>
<dbReference type="InterPro" id="IPR013035">
    <property type="entry name" value="PEP_carboxykinase_C"/>
</dbReference>
<proteinExistence type="inferred from homology"/>
<evidence type="ECO:0000256" key="5">
    <source>
        <dbReference type="ARBA" id="ARBA00022723"/>
    </source>
</evidence>
<dbReference type="InterPro" id="IPR035078">
    <property type="entry name" value="PEP_carboxykinase_GTP_N"/>
</dbReference>
<keyword evidence="9" id="KW-0464">Manganese</keyword>
<dbReference type="PIRSF" id="PIRSF001348">
    <property type="entry name" value="PEP_carboxykinase_GTP"/>
    <property type="match status" value="1"/>
</dbReference>
<dbReference type="PANTHER" id="PTHR11561">
    <property type="entry name" value="PHOSPHOENOLPYRUVATE CARBOXYKINASE"/>
    <property type="match status" value="1"/>
</dbReference>
<keyword evidence="6" id="KW-0547">Nucleotide-binding</keyword>
<dbReference type="GO" id="GO:0046327">
    <property type="term" value="P:glycerol biosynthetic process from pyruvate"/>
    <property type="evidence" value="ECO:0007669"/>
    <property type="project" value="TreeGrafter"/>
</dbReference>
<evidence type="ECO:0000259" key="14">
    <source>
        <dbReference type="Pfam" id="PF00821"/>
    </source>
</evidence>
<evidence type="ECO:0000259" key="15">
    <source>
        <dbReference type="Pfam" id="PF17297"/>
    </source>
</evidence>
<name>A0A0T6AWB1_9SCAR</name>
<evidence type="ECO:0000256" key="11">
    <source>
        <dbReference type="ARBA" id="ARBA00051400"/>
    </source>
</evidence>
<evidence type="ECO:0000256" key="13">
    <source>
        <dbReference type="ARBA" id="ARBA00072283"/>
    </source>
</evidence>
<comment type="catalytic activity">
    <reaction evidence="11">
        <text>oxaloacetate + GTP = phosphoenolpyruvate + GDP + CO2</text>
        <dbReference type="Rhea" id="RHEA:10388"/>
        <dbReference type="ChEBI" id="CHEBI:16452"/>
        <dbReference type="ChEBI" id="CHEBI:16526"/>
        <dbReference type="ChEBI" id="CHEBI:37565"/>
        <dbReference type="ChEBI" id="CHEBI:58189"/>
        <dbReference type="ChEBI" id="CHEBI:58702"/>
        <dbReference type="EC" id="4.1.1.32"/>
    </reaction>
</comment>
<dbReference type="GO" id="GO:0042594">
    <property type="term" value="P:response to starvation"/>
    <property type="evidence" value="ECO:0007669"/>
    <property type="project" value="TreeGrafter"/>
</dbReference>
<dbReference type="GO" id="GO:0006094">
    <property type="term" value="P:gluconeogenesis"/>
    <property type="evidence" value="ECO:0007669"/>
    <property type="project" value="InterPro"/>
</dbReference>
<evidence type="ECO:0000256" key="2">
    <source>
        <dbReference type="ARBA" id="ARBA00005796"/>
    </source>
</evidence>
<evidence type="ECO:0000256" key="3">
    <source>
        <dbReference type="ARBA" id="ARBA00011245"/>
    </source>
</evidence>
<dbReference type="GO" id="GO:0004613">
    <property type="term" value="F:phosphoenolpyruvate carboxykinase (GTP) activity"/>
    <property type="evidence" value="ECO:0007669"/>
    <property type="project" value="UniProtKB-EC"/>
</dbReference>
<keyword evidence="17" id="KW-1185">Reference proteome</keyword>
<keyword evidence="5" id="KW-0479">Metal-binding</keyword>
<organism evidence="16 17">
    <name type="scientific">Oryctes borbonicus</name>
    <dbReference type="NCBI Taxonomy" id="1629725"/>
    <lineage>
        <taxon>Eukaryota</taxon>
        <taxon>Metazoa</taxon>
        <taxon>Ecdysozoa</taxon>
        <taxon>Arthropoda</taxon>
        <taxon>Hexapoda</taxon>
        <taxon>Insecta</taxon>
        <taxon>Pterygota</taxon>
        <taxon>Neoptera</taxon>
        <taxon>Endopterygota</taxon>
        <taxon>Coleoptera</taxon>
        <taxon>Polyphaga</taxon>
        <taxon>Scarabaeiformia</taxon>
        <taxon>Scarabaeidae</taxon>
        <taxon>Dynastinae</taxon>
        <taxon>Oryctes</taxon>
    </lineage>
</organism>
<keyword evidence="7" id="KW-0210">Decarboxylase</keyword>
<evidence type="ECO:0000256" key="9">
    <source>
        <dbReference type="ARBA" id="ARBA00023211"/>
    </source>
</evidence>
<dbReference type="OrthoDB" id="5841594at2759"/>
<dbReference type="FunFam" id="3.90.228.20:FF:000005">
    <property type="entry name" value="Phosphoenolpyruvate carboxykinase [GTP], mitochondrial"/>
    <property type="match status" value="1"/>
</dbReference>
<evidence type="ECO:0000256" key="4">
    <source>
        <dbReference type="ARBA" id="ARBA00012306"/>
    </source>
</evidence>
<evidence type="ECO:0000313" key="17">
    <source>
        <dbReference type="Proteomes" id="UP000051574"/>
    </source>
</evidence>
<comment type="similarity">
    <text evidence="2">Belongs to the phosphoenolpyruvate carboxykinase [GTP] family.</text>
</comment>
<comment type="subunit">
    <text evidence="3">Monomer.</text>
</comment>
<dbReference type="InterPro" id="IPR035077">
    <property type="entry name" value="PEP_carboxykinase_GTP_C"/>
</dbReference>
<dbReference type="InterPro" id="IPR008209">
    <property type="entry name" value="PEP_carboxykinase_GTP"/>
</dbReference>
<dbReference type="GO" id="GO:0005525">
    <property type="term" value="F:GTP binding"/>
    <property type="evidence" value="ECO:0007669"/>
    <property type="project" value="UniProtKB-KW"/>
</dbReference>
<dbReference type="Proteomes" id="UP000051574">
    <property type="component" value="Unassembled WGS sequence"/>
</dbReference>
<accession>A0A0T6AWB1</accession>
<comment type="cofactor">
    <cofactor evidence="1">
        <name>Mn(2+)</name>
        <dbReference type="ChEBI" id="CHEBI:29035"/>
    </cofactor>
</comment>
<dbReference type="Pfam" id="PF00821">
    <property type="entry name" value="PEPCK_GTP"/>
    <property type="match status" value="1"/>
</dbReference>
<sequence>CGYLFNLNFEKMPDILEKENNTYAGGVAKIAKGLAHPNVGLFNHIRGASIVYGNLKSLSPKVRQFVEDNIALCQPDEVHICDGSDKENKQILTLLQKKGTVMPLKKYENCWLSRTNPADTARVESKTFICTDAQNEAIPTPKTGVKGSLGNWISPADMNKAVEERFTNCMKGRTMYVVPFSMGPVNSPLSKIGIQLTDSAYVVCSMRVMTRMGQVVLDKLGSDDFVKCLHAVGVPKDGKLEYPSWPCDPERTIICHKPSTQEIVSYGSGYGGNSLLGKKCFALRIGSTIAKKEGWLAEHMLILGITNPQGKKRYIAAAFPSQCGKTNLAMLTPTIPGYKAECVGDDIAWMRFDKDGVLRAINPENGFFGVAPGTSNSSNPIAMQTIFKNTIYTNVAYTSDGGAYWEGLEKEIDTSKLEVTDWKGNKWVRGKSTTKAAHPNSRFCCPASQCPMIDPHWESPEGVPISAILFGGRRPYGIPLIYEARDWKHGVMLGAAMRSQATSAAEHKGKAVMHDPFAMRPFFGYNCGHYMAHWLDMETPQRKLPKIFHVNWFARGKDGRFLWPGFGENSRIIDWILRRIDGEDIAQDTPIGLIPKENSINITGLTPKPDMKELFNIDKSFWNEEIDSITQYFKDQIGDDVPKAIYDELQGVKQRLQKF</sequence>
<evidence type="ECO:0000256" key="8">
    <source>
        <dbReference type="ARBA" id="ARBA00023134"/>
    </source>
</evidence>